<feature type="domain" description="Phosphoribosyltransferase" evidence="3">
    <location>
        <begin position="13"/>
        <end position="156"/>
    </location>
</feature>
<dbReference type="InterPro" id="IPR050408">
    <property type="entry name" value="HGPRT"/>
</dbReference>
<keyword evidence="5" id="KW-1185">Reference proteome</keyword>
<gene>
    <name evidence="4" type="ORF">FHS83_001243</name>
</gene>
<accession>A0A846MXH3</accession>
<dbReference type="GO" id="GO:0046100">
    <property type="term" value="P:hypoxanthine metabolic process"/>
    <property type="evidence" value="ECO:0007669"/>
    <property type="project" value="TreeGrafter"/>
</dbReference>
<dbReference type="GO" id="GO:0005829">
    <property type="term" value="C:cytosol"/>
    <property type="evidence" value="ECO:0007669"/>
    <property type="project" value="TreeGrafter"/>
</dbReference>
<dbReference type="RefSeq" id="WP_167081933.1">
    <property type="nucleotide sequence ID" value="NZ_BAAADC010000001.1"/>
</dbReference>
<dbReference type="PANTHER" id="PTHR43340">
    <property type="entry name" value="HYPOXANTHINE-GUANINE PHOSPHORIBOSYLTRANSFERASE"/>
    <property type="match status" value="1"/>
</dbReference>
<evidence type="ECO:0000259" key="3">
    <source>
        <dbReference type="Pfam" id="PF00156"/>
    </source>
</evidence>
<dbReference type="GO" id="GO:0006178">
    <property type="term" value="P:guanine salvage"/>
    <property type="evidence" value="ECO:0007669"/>
    <property type="project" value="TreeGrafter"/>
</dbReference>
<keyword evidence="4" id="KW-0808">Transferase</keyword>
<dbReference type="PANTHER" id="PTHR43340:SF1">
    <property type="entry name" value="HYPOXANTHINE PHOSPHORIBOSYLTRANSFERASE"/>
    <property type="match status" value="1"/>
</dbReference>
<dbReference type="Proteomes" id="UP000570514">
    <property type="component" value="Unassembled WGS sequence"/>
</dbReference>
<proteinExistence type="predicted"/>
<comment type="caution">
    <text evidence="4">The sequence shown here is derived from an EMBL/GenBank/DDBJ whole genome shotgun (WGS) entry which is preliminary data.</text>
</comment>
<sequence>MRPTVLFSEEVIAERVKAIAKEIAQGPAVPHLATPILVGAYVFAADLLRALANEGISIPTEFLWLRSYVGRQAEKNVKVLIPPNENFQGKNVLLIDGVLDGGHTIAKARELVKEYGAANVISAVVVDKELPTAVEKADFACFKGCQEFIVGYGMDEAGNHRALPYIAKMDEE</sequence>
<dbReference type="Pfam" id="PF00156">
    <property type="entry name" value="Pribosyltran"/>
    <property type="match status" value="1"/>
</dbReference>
<dbReference type="InterPro" id="IPR000836">
    <property type="entry name" value="PRTase_dom"/>
</dbReference>
<reference evidence="4 5" key="1">
    <citation type="submission" date="2020-03" db="EMBL/GenBank/DDBJ databases">
        <title>Genomic Encyclopedia of Type Strains, Phase IV (KMG-IV): sequencing the most valuable type-strain genomes for metagenomic binning, comparative biology and taxonomic classification.</title>
        <authorList>
            <person name="Goeker M."/>
        </authorList>
    </citation>
    <scope>NUCLEOTIDE SEQUENCE [LARGE SCALE GENOMIC DNA]</scope>
    <source>
        <strain evidence="4 5">DSM 19867</strain>
    </source>
</reference>
<dbReference type="EMBL" id="JAASRM010000001">
    <property type="protein sequence ID" value="NIK87925.1"/>
    <property type="molecule type" value="Genomic_DNA"/>
</dbReference>
<comment type="catalytic activity">
    <reaction evidence="2">
        <text>IMP + diphosphate = hypoxanthine + 5-phospho-alpha-D-ribose 1-diphosphate</text>
        <dbReference type="Rhea" id="RHEA:17973"/>
        <dbReference type="ChEBI" id="CHEBI:17368"/>
        <dbReference type="ChEBI" id="CHEBI:33019"/>
        <dbReference type="ChEBI" id="CHEBI:58017"/>
        <dbReference type="ChEBI" id="CHEBI:58053"/>
        <dbReference type="EC" id="2.4.2.8"/>
    </reaction>
    <physiologicalReaction direction="right-to-left" evidence="2">
        <dbReference type="Rhea" id="RHEA:17975"/>
    </physiologicalReaction>
</comment>
<dbReference type="SUPFAM" id="SSF53271">
    <property type="entry name" value="PRTase-like"/>
    <property type="match status" value="1"/>
</dbReference>
<evidence type="ECO:0000256" key="1">
    <source>
        <dbReference type="ARBA" id="ARBA00048811"/>
    </source>
</evidence>
<dbReference type="GO" id="GO:0032264">
    <property type="term" value="P:IMP salvage"/>
    <property type="evidence" value="ECO:0007669"/>
    <property type="project" value="TreeGrafter"/>
</dbReference>
<dbReference type="EC" id="2.4.2.8" evidence="4"/>
<dbReference type="InterPro" id="IPR029057">
    <property type="entry name" value="PRTase-like"/>
</dbReference>
<keyword evidence="4" id="KW-0328">Glycosyltransferase</keyword>
<dbReference type="GO" id="GO:0004422">
    <property type="term" value="F:hypoxanthine phosphoribosyltransferase activity"/>
    <property type="evidence" value="ECO:0007669"/>
    <property type="project" value="TreeGrafter"/>
</dbReference>
<dbReference type="Gene3D" id="3.40.50.2020">
    <property type="match status" value="1"/>
</dbReference>
<evidence type="ECO:0000313" key="4">
    <source>
        <dbReference type="EMBL" id="NIK87925.1"/>
    </source>
</evidence>
<evidence type="ECO:0000256" key="2">
    <source>
        <dbReference type="ARBA" id="ARBA00049402"/>
    </source>
</evidence>
<protein>
    <submittedName>
        <fullName evidence="4">Hypoxanthine phosphoribosyltransferase</fullName>
        <ecNumber evidence="4">2.4.2.8</ecNumber>
    </submittedName>
</protein>
<evidence type="ECO:0000313" key="5">
    <source>
        <dbReference type="Proteomes" id="UP000570514"/>
    </source>
</evidence>
<dbReference type="GO" id="GO:0000287">
    <property type="term" value="F:magnesium ion binding"/>
    <property type="evidence" value="ECO:0007669"/>
    <property type="project" value="TreeGrafter"/>
</dbReference>
<dbReference type="CDD" id="cd06223">
    <property type="entry name" value="PRTases_typeI"/>
    <property type="match status" value="1"/>
</dbReference>
<name>A0A846MXH3_9PROT</name>
<dbReference type="GO" id="GO:0032263">
    <property type="term" value="P:GMP salvage"/>
    <property type="evidence" value="ECO:0007669"/>
    <property type="project" value="TreeGrafter"/>
</dbReference>
<dbReference type="AlphaFoldDB" id="A0A846MXH3"/>
<comment type="catalytic activity">
    <reaction evidence="1">
        <text>GMP + diphosphate = guanine + 5-phospho-alpha-D-ribose 1-diphosphate</text>
        <dbReference type="Rhea" id="RHEA:25424"/>
        <dbReference type="ChEBI" id="CHEBI:16235"/>
        <dbReference type="ChEBI" id="CHEBI:33019"/>
        <dbReference type="ChEBI" id="CHEBI:58017"/>
        <dbReference type="ChEBI" id="CHEBI:58115"/>
        <dbReference type="EC" id="2.4.2.8"/>
    </reaction>
    <physiologicalReaction direction="right-to-left" evidence="1">
        <dbReference type="Rhea" id="RHEA:25426"/>
    </physiologicalReaction>
</comment>
<organism evidence="4 5">
    <name type="scientific">Rhizomicrobium palustre</name>
    <dbReference type="NCBI Taxonomy" id="189966"/>
    <lineage>
        <taxon>Bacteria</taxon>
        <taxon>Pseudomonadati</taxon>
        <taxon>Pseudomonadota</taxon>
        <taxon>Alphaproteobacteria</taxon>
        <taxon>Micropepsales</taxon>
        <taxon>Micropepsaceae</taxon>
        <taxon>Rhizomicrobium</taxon>
    </lineage>
</organism>